<dbReference type="EnsemblMetazoa" id="tetur01g07480.1">
    <property type="protein sequence ID" value="tetur01g07480.1"/>
    <property type="gene ID" value="tetur01g07480"/>
</dbReference>
<dbReference type="AlphaFoldDB" id="T1JRN1"/>
<dbReference type="HOGENOM" id="CLU_3126885_0_0_1"/>
<reference evidence="1" key="2">
    <citation type="submission" date="2015-06" db="UniProtKB">
        <authorList>
            <consortium name="EnsemblMetazoa"/>
        </authorList>
    </citation>
    <scope>IDENTIFICATION</scope>
</reference>
<reference evidence="2" key="1">
    <citation type="submission" date="2011-08" db="EMBL/GenBank/DDBJ databases">
        <authorList>
            <person name="Rombauts S."/>
        </authorList>
    </citation>
    <scope>NUCLEOTIDE SEQUENCE</scope>
    <source>
        <strain evidence="2">London</strain>
    </source>
</reference>
<name>T1JRN1_TETUR</name>
<evidence type="ECO:0000313" key="1">
    <source>
        <dbReference type="EnsemblMetazoa" id="tetur01g07480.1"/>
    </source>
</evidence>
<sequence length="50" mass="5841">MEKLSDYTDEPWLNWINFIRSKSILDKYGLTNEANPDNYASLKTTADSRD</sequence>
<proteinExistence type="predicted"/>
<evidence type="ECO:0000313" key="2">
    <source>
        <dbReference type="Proteomes" id="UP000015104"/>
    </source>
</evidence>
<keyword evidence="2" id="KW-1185">Reference proteome</keyword>
<protein>
    <submittedName>
        <fullName evidence="1">Uncharacterized protein</fullName>
    </submittedName>
</protein>
<accession>T1JRN1</accession>
<dbReference type="EMBL" id="CAEY01000449">
    <property type="status" value="NOT_ANNOTATED_CDS"/>
    <property type="molecule type" value="Genomic_DNA"/>
</dbReference>
<dbReference type="Proteomes" id="UP000015104">
    <property type="component" value="Unassembled WGS sequence"/>
</dbReference>
<organism evidence="1 2">
    <name type="scientific">Tetranychus urticae</name>
    <name type="common">Two-spotted spider mite</name>
    <dbReference type="NCBI Taxonomy" id="32264"/>
    <lineage>
        <taxon>Eukaryota</taxon>
        <taxon>Metazoa</taxon>
        <taxon>Ecdysozoa</taxon>
        <taxon>Arthropoda</taxon>
        <taxon>Chelicerata</taxon>
        <taxon>Arachnida</taxon>
        <taxon>Acari</taxon>
        <taxon>Acariformes</taxon>
        <taxon>Trombidiformes</taxon>
        <taxon>Prostigmata</taxon>
        <taxon>Eleutherengona</taxon>
        <taxon>Raphignathae</taxon>
        <taxon>Tetranychoidea</taxon>
        <taxon>Tetranychidae</taxon>
        <taxon>Tetranychus</taxon>
    </lineage>
</organism>